<reference evidence="3" key="1">
    <citation type="submission" date="2017-06" db="EMBL/GenBank/DDBJ databases">
        <title>Whole genome sequence of Laribacter hongkongensis LHGZ1.</title>
        <authorList>
            <person name="Chen D."/>
            <person name="Wu H."/>
            <person name="Chen J."/>
        </authorList>
    </citation>
    <scope>NUCLEOTIDE SEQUENCE [LARGE SCALE GENOMIC DNA]</scope>
    <source>
        <strain evidence="3">LHGZ1</strain>
    </source>
</reference>
<dbReference type="AlphaFoldDB" id="A0A248LMM6"/>
<protein>
    <submittedName>
        <fullName evidence="2">DUF2188 domain containing protein</fullName>
    </submittedName>
</protein>
<dbReference type="EMBL" id="CP022115">
    <property type="protein sequence ID" value="ASJ25815.1"/>
    <property type="molecule type" value="Genomic_DNA"/>
</dbReference>
<evidence type="ECO:0000313" key="3">
    <source>
        <dbReference type="Proteomes" id="UP000197424"/>
    </source>
</evidence>
<feature type="region of interest" description="Disordered" evidence="1">
    <location>
        <begin position="1"/>
        <end position="23"/>
    </location>
</feature>
<evidence type="ECO:0000313" key="2">
    <source>
        <dbReference type="EMBL" id="ASJ25815.1"/>
    </source>
</evidence>
<name>A0A248LMM6_9NEIS</name>
<dbReference type="Pfam" id="PF09954">
    <property type="entry name" value="DUF2188"/>
    <property type="match status" value="1"/>
</dbReference>
<dbReference type="Proteomes" id="UP000197424">
    <property type="component" value="Chromosome"/>
</dbReference>
<sequence>MSGKNQWVVPINGGDQWGVRGEGNDRLTSIHGTQQQAIDRARGIAINQQSEMLIQGRNGQIRERNSYGDDPFPPKG</sequence>
<feature type="region of interest" description="Disordered" evidence="1">
    <location>
        <begin position="55"/>
        <end position="76"/>
    </location>
</feature>
<dbReference type="OrthoDB" id="8858565at2"/>
<accession>A0A248LMM6</accession>
<proteinExistence type="predicted"/>
<evidence type="ECO:0000256" key="1">
    <source>
        <dbReference type="SAM" id="MobiDB-lite"/>
    </source>
</evidence>
<gene>
    <name evidence="2" type="ORF">LHGZ1_2984</name>
</gene>
<dbReference type="InterPro" id="IPR018691">
    <property type="entry name" value="DUF2188"/>
</dbReference>
<organism evidence="2 3">
    <name type="scientific">Laribacter hongkongensis</name>
    <dbReference type="NCBI Taxonomy" id="168471"/>
    <lineage>
        <taxon>Bacteria</taxon>
        <taxon>Pseudomonadati</taxon>
        <taxon>Pseudomonadota</taxon>
        <taxon>Betaproteobacteria</taxon>
        <taxon>Neisseriales</taxon>
        <taxon>Aquaspirillaceae</taxon>
        <taxon>Laribacter</taxon>
    </lineage>
</organism>